<accession>A0ABQ5Z0R3</accession>
<keyword evidence="2" id="KW-1185">Reference proteome</keyword>
<dbReference type="Proteomes" id="UP001156645">
    <property type="component" value="Unassembled WGS sequence"/>
</dbReference>
<evidence type="ECO:0000313" key="2">
    <source>
        <dbReference type="Proteomes" id="UP001156645"/>
    </source>
</evidence>
<evidence type="ECO:0000313" key="1">
    <source>
        <dbReference type="EMBL" id="GLR28337.1"/>
    </source>
</evidence>
<comment type="caution">
    <text evidence="1">The sequence shown here is derived from an EMBL/GenBank/DDBJ whole genome shotgun (WGS) entry which is preliminary data.</text>
</comment>
<reference evidence="2" key="1">
    <citation type="journal article" date="2019" name="Int. J. Syst. Evol. Microbiol.">
        <title>The Global Catalogue of Microorganisms (GCM) 10K type strain sequencing project: providing services to taxonomists for standard genome sequencing and annotation.</title>
        <authorList>
            <consortium name="The Broad Institute Genomics Platform"/>
            <consortium name="The Broad Institute Genome Sequencing Center for Infectious Disease"/>
            <person name="Wu L."/>
            <person name="Ma J."/>
        </authorList>
    </citation>
    <scope>NUCLEOTIDE SEQUENCE [LARGE SCALE GENOMIC DNA]</scope>
    <source>
        <strain evidence="2">NBRC 103191</strain>
    </source>
</reference>
<proteinExistence type="predicted"/>
<name>A0ABQ5Z0R3_9GAMM</name>
<organism evidence="1 2">
    <name type="scientific">Psychrobacter pacificensis</name>
    <dbReference type="NCBI Taxonomy" id="112002"/>
    <lineage>
        <taxon>Bacteria</taxon>
        <taxon>Pseudomonadati</taxon>
        <taxon>Pseudomonadota</taxon>
        <taxon>Gammaproteobacteria</taxon>
        <taxon>Moraxellales</taxon>
        <taxon>Moraxellaceae</taxon>
        <taxon>Psychrobacter</taxon>
    </lineage>
</organism>
<protein>
    <submittedName>
        <fullName evidence="1">Uncharacterized protein</fullName>
    </submittedName>
</protein>
<gene>
    <name evidence="1" type="ORF">GCM10007915_05750</name>
</gene>
<dbReference type="EMBL" id="BSOK01000009">
    <property type="protein sequence ID" value="GLR28337.1"/>
    <property type="molecule type" value="Genomic_DNA"/>
</dbReference>
<sequence length="60" mass="7064">MTANNGIDMTEQKYKQDCQNGHLSIERKLMLPLIDLKKIDLKNKQCEIRHQFFELAVFAI</sequence>